<dbReference type="PANTHER" id="PTHR15326:SF7">
    <property type="entry name" value="SPERMATOGENESIS-ASSOCIATED PROTEIN 2-LIKE PROTEIN"/>
    <property type="match status" value="1"/>
</dbReference>
<dbReference type="GO" id="GO:0005737">
    <property type="term" value="C:cytoplasm"/>
    <property type="evidence" value="ECO:0007669"/>
    <property type="project" value="TreeGrafter"/>
</dbReference>
<evidence type="ECO:0000313" key="3">
    <source>
        <dbReference type="EMBL" id="CAH2324346.1"/>
    </source>
</evidence>
<organism evidence="3 4">
    <name type="scientific">Pelobates cultripes</name>
    <name type="common">Western spadefoot toad</name>
    <dbReference type="NCBI Taxonomy" id="61616"/>
    <lineage>
        <taxon>Eukaryota</taxon>
        <taxon>Metazoa</taxon>
        <taxon>Chordata</taxon>
        <taxon>Craniata</taxon>
        <taxon>Vertebrata</taxon>
        <taxon>Euteleostomi</taxon>
        <taxon>Amphibia</taxon>
        <taxon>Batrachia</taxon>
        <taxon>Anura</taxon>
        <taxon>Pelobatoidea</taxon>
        <taxon>Pelobatidae</taxon>
        <taxon>Pelobates</taxon>
    </lineage>
</organism>
<dbReference type="InterPro" id="IPR048839">
    <property type="entry name" value="SPATA2_PUB-like"/>
</dbReference>
<keyword evidence="4" id="KW-1185">Reference proteome</keyword>
<evidence type="ECO:0000313" key="4">
    <source>
        <dbReference type="Proteomes" id="UP001295444"/>
    </source>
</evidence>
<protein>
    <recommendedName>
        <fullName evidence="2">Spermatogenesis-associated protein 2 PUB-like domain-containing protein</fullName>
    </recommendedName>
</protein>
<dbReference type="PANTHER" id="PTHR15326">
    <property type="entry name" value="SPERMATOGENESIS-ASSOCIATED PROTEIN 2/TAMOZHENNIC"/>
    <property type="match status" value="1"/>
</dbReference>
<sequence>MSPSDLYMTAPRVTQESLFVHYKEWLIAAYQSGVCAPCGDLRVLNAVREYLLVDPGLHISLQNDAFKLIVGGLMMRDNMHSALDHLVVAFQFFEQAALHLYYYPWRKELFTIHTYSGHYVHVWQAALPQDGIFRALRRLGYLPHENGKILRLFSQHNAENLSMAAFGFLAGQIECQILSSILSSSGSGIFTVDDLLRERSRCRGELACIEDLRKLSLDVYPVPDLSGEQGFEEGATGEFHDLQTVTCYHCQEPWDMHVMGQCRKEAAISTTPSLLYSPEQTQAKTPNVDVVLHDCVFSDQCLEFHCAKCHTLHSPWCSVLGACKESRHHIKALSAKEKQDALQEEERNRFQLHSCLQPNHLPHYRCVSCKQLHYINCNLVTQCRTQGHRAIMIMLEKDQKLWLLRSTTDLTLLARRINTPATDGV</sequence>
<proteinExistence type="inferred from homology"/>
<evidence type="ECO:0000256" key="1">
    <source>
        <dbReference type="ARBA" id="ARBA00038142"/>
    </source>
</evidence>
<evidence type="ECO:0000259" key="2">
    <source>
        <dbReference type="Pfam" id="PF21388"/>
    </source>
</evidence>
<dbReference type="EMBL" id="OW240923">
    <property type="protein sequence ID" value="CAH2324346.1"/>
    <property type="molecule type" value="Genomic_DNA"/>
</dbReference>
<gene>
    <name evidence="3" type="ORF">PECUL_23A013134</name>
</gene>
<feature type="domain" description="Spermatogenesis-associated protein 2 PUB-like" evidence="2">
    <location>
        <begin position="76"/>
        <end position="203"/>
    </location>
</feature>
<name>A0AAD1TCV6_PELCU</name>
<dbReference type="Pfam" id="PF21388">
    <property type="entry name" value="SPATA2_PUB-like"/>
    <property type="match status" value="1"/>
</dbReference>
<dbReference type="Proteomes" id="UP001295444">
    <property type="component" value="Chromosome 12"/>
</dbReference>
<dbReference type="AlphaFoldDB" id="A0AAD1TCV6"/>
<comment type="similarity">
    <text evidence="1">Belongs to the SPATA2 family.</text>
</comment>
<accession>A0AAD1TCV6</accession>
<reference evidence="3" key="1">
    <citation type="submission" date="2022-03" db="EMBL/GenBank/DDBJ databases">
        <authorList>
            <person name="Alioto T."/>
            <person name="Alioto T."/>
            <person name="Gomez Garrido J."/>
        </authorList>
    </citation>
    <scope>NUCLEOTIDE SEQUENCE</scope>
</reference>
<dbReference type="Gene3D" id="1.20.58.2190">
    <property type="match status" value="1"/>
</dbReference>